<evidence type="ECO:0000259" key="3">
    <source>
        <dbReference type="PROSITE" id="PS50892"/>
    </source>
</evidence>
<dbReference type="GO" id="GO:0016192">
    <property type="term" value="P:vesicle-mediated transport"/>
    <property type="evidence" value="ECO:0007669"/>
    <property type="project" value="InterPro"/>
</dbReference>
<dbReference type="GO" id="GO:0016020">
    <property type="term" value="C:membrane"/>
    <property type="evidence" value="ECO:0007669"/>
    <property type="project" value="InterPro"/>
</dbReference>
<evidence type="ECO:0000313" key="5">
    <source>
        <dbReference type="Proteomes" id="UP001304895"/>
    </source>
</evidence>
<dbReference type="PANTHER" id="PTHR45701">
    <property type="entry name" value="SYNAPTOBREVIN FAMILY MEMBER"/>
    <property type="match status" value="1"/>
</dbReference>
<dbReference type="AlphaFoldDB" id="A0AAN6UPR5"/>
<dbReference type="Gene3D" id="1.20.5.110">
    <property type="match status" value="1"/>
</dbReference>
<dbReference type="InterPro" id="IPR001388">
    <property type="entry name" value="Synaptobrevin-like"/>
</dbReference>
<dbReference type="Pfam" id="PF00957">
    <property type="entry name" value="Synaptobrevin"/>
    <property type="match status" value="1"/>
</dbReference>
<sequence length="103" mass="11531">MSSEPYDPYIPAGQPGGQPQRANATQKIQEQIDATTATMRDNINKVAERGDNLENLQGKTDGLAESAQSFRRGANQVRKKMWWKVSGYMRSTCSLYADPSYRT</sequence>
<evidence type="ECO:0000256" key="1">
    <source>
        <dbReference type="PROSITE-ProRule" id="PRU00290"/>
    </source>
</evidence>
<dbReference type="InterPro" id="IPR016444">
    <property type="entry name" value="Synaptobrevin/VAMP"/>
</dbReference>
<proteinExistence type="predicted"/>
<protein>
    <submittedName>
        <fullName evidence="4">Synaptobrevin</fullName>
    </submittedName>
</protein>
<organism evidence="4 5">
    <name type="scientific">Trichocladium antarcticum</name>
    <dbReference type="NCBI Taxonomy" id="1450529"/>
    <lineage>
        <taxon>Eukaryota</taxon>
        <taxon>Fungi</taxon>
        <taxon>Dikarya</taxon>
        <taxon>Ascomycota</taxon>
        <taxon>Pezizomycotina</taxon>
        <taxon>Sordariomycetes</taxon>
        <taxon>Sordariomycetidae</taxon>
        <taxon>Sordariales</taxon>
        <taxon>Chaetomiaceae</taxon>
        <taxon>Trichocladium</taxon>
    </lineage>
</organism>
<dbReference type="EMBL" id="MU853403">
    <property type="protein sequence ID" value="KAK4136938.1"/>
    <property type="molecule type" value="Genomic_DNA"/>
</dbReference>
<dbReference type="SUPFAM" id="SSF58038">
    <property type="entry name" value="SNARE fusion complex"/>
    <property type="match status" value="1"/>
</dbReference>
<dbReference type="PIRSF" id="PIRSF005409">
    <property type="entry name" value="Synaptobrevin_euk"/>
    <property type="match status" value="1"/>
</dbReference>
<name>A0AAN6UPR5_9PEZI</name>
<dbReference type="PROSITE" id="PS50892">
    <property type="entry name" value="V_SNARE"/>
    <property type="match status" value="1"/>
</dbReference>
<keyword evidence="1" id="KW-0175">Coiled coil</keyword>
<reference evidence="4" key="1">
    <citation type="journal article" date="2023" name="Mol. Phylogenet. Evol.">
        <title>Genome-scale phylogeny and comparative genomics of the fungal order Sordariales.</title>
        <authorList>
            <person name="Hensen N."/>
            <person name="Bonometti L."/>
            <person name="Westerberg I."/>
            <person name="Brannstrom I.O."/>
            <person name="Guillou S."/>
            <person name="Cros-Aarteil S."/>
            <person name="Calhoun S."/>
            <person name="Haridas S."/>
            <person name="Kuo A."/>
            <person name="Mondo S."/>
            <person name="Pangilinan J."/>
            <person name="Riley R."/>
            <person name="LaButti K."/>
            <person name="Andreopoulos B."/>
            <person name="Lipzen A."/>
            <person name="Chen C."/>
            <person name="Yan M."/>
            <person name="Daum C."/>
            <person name="Ng V."/>
            <person name="Clum A."/>
            <person name="Steindorff A."/>
            <person name="Ohm R.A."/>
            <person name="Martin F."/>
            <person name="Silar P."/>
            <person name="Natvig D.O."/>
            <person name="Lalanne C."/>
            <person name="Gautier V."/>
            <person name="Ament-Velasquez S.L."/>
            <person name="Kruys A."/>
            <person name="Hutchinson M.I."/>
            <person name="Powell A.J."/>
            <person name="Barry K."/>
            <person name="Miller A.N."/>
            <person name="Grigoriev I.V."/>
            <person name="Debuchy R."/>
            <person name="Gladieux P."/>
            <person name="Hiltunen Thoren M."/>
            <person name="Johannesson H."/>
        </authorList>
    </citation>
    <scope>NUCLEOTIDE SEQUENCE</scope>
    <source>
        <strain evidence="4">CBS 123565</strain>
    </source>
</reference>
<feature type="region of interest" description="Disordered" evidence="2">
    <location>
        <begin position="1"/>
        <end position="27"/>
    </location>
</feature>
<dbReference type="PRINTS" id="PR00219">
    <property type="entry name" value="SYNAPTOBREVN"/>
</dbReference>
<dbReference type="CDD" id="cd15874">
    <property type="entry name" value="R-SNARE_Snc1"/>
    <property type="match status" value="1"/>
</dbReference>
<evidence type="ECO:0000256" key="2">
    <source>
        <dbReference type="SAM" id="MobiDB-lite"/>
    </source>
</evidence>
<comment type="caution">
    <text evidence="4">The sequence shown here is derived from an EMBL/GenBank/DDBJ whole genome shotgun (WGS) entry which is preliminary data.</text>
</comment>
<dbReference type="Proteomes" id="UP001304895">
    <property type="component" value="Unassembled WGS sequence"/>
</dbReference>
<feature type="domain" description="V-SNARE coiled-coil homology" evidence="3">
    <location>
        <begin position="24"/>
        <end position="84"/>
    </location>
</feature>
<dbReference type="PROSITE" id="PS00417">
    <property type="entry name" value="SYNAPTOBREVIN"/>
    <property type="match status" value="1"/>
</dbReference>
<gene>
    <name evidence="4" type="ORF">BT67DRAFT_374000</name>
</gene>
<reference evidence="4" key="2">
    <citation type="submission" date="2023-05" db="EMBL/GenBank/DDBJ databases">
        <authorList>
            <consortium name="Lawrence Berkeley National Laboratory"/>
            <person name="Steindorff A."/>
            <person name="Hensen N."/>
            <person name="Bonometti L."/>
            <person name="Westerberg I."/>
            <person name="Brannstrom I.O."/>
            <person name="Guillou S."/>
            <person name="Cros-Aarteil S."/>
            <person name="Calhoun S."/>
            <person name="Haridas S."/>
            <person name="Kuo A."/>
            <person name="Mondo S."/>
            <person name="Pangilinan J."/>
            <person name="Riley R."/>
            <person name="Labutti K."/>
            <person name="Andreopoulos B."/>
            <person name="Lipzen A."/>
            <person name="Chen C."/>
            <person name="Yanf M."/>
            <person name="Daum C."/>
            <person name="Ng V."/>
            <person name="Clum A."/>
            <person name="Ohm R."/>
            <person name="Martin F."/>
            <person name="Silar P."/>
            <person name="Natvig D."/>
            <person name="Lalanne C."/>
            <person name="Gautier V."/>
            <person name="Ament-Velasquez S.L."/>
            <person name="Kruys A."/>
            <person name="Hutchinson M.I."/>
            <person name="Powell A.J."/>
            <person name="Barry K."/>
            <person name="Miller A.N."/>
            <person name="Grigoriev I.V."/>
            <person name="Debuchy R."/>
            <person name="Gladieux P."/>
            <person name="Thoren M.H."/>
            <person name="Johannesson H."/>
        </authorList>
    </citation>
    <scope>NUCLEOTIDE SEQUENCE</scope>
    <source>
        <strain evidence="4">CBS 123565</strain>
    </source>
</reference>
<keyword evidence="5" id="KW-1185">Reference proteome</keyword>
<evidence type="ECO:0000313" key="4">
    <source>
        <dbReference type="EMBL" id="KAK4136938.1"/>
    </source>
</evidence>
<dbReference type="InterPro" id="IPR042855">
    <property type="entry name" value="V_SNARE_CC"/>
</dbReference>
<accession>A0AAN6UPR5</accession>